<reference evidence="6 7" key="1">
    <citation type="submission" date="2016-07" db="EMBL/GenBank/DDBJ databases">
        <title>Pervasive Adenine N6-methylation of Active Genes in Fungi.</title>
        <authorList>
            <consortium name="DOE Joint Genome Institute"/>
            <person name="Mondo S.J."/>
            <person name="Dannebaum R.O."/>
            <person name="Kuo R.C."/>
            <person name="Labutti K."/>
            <person name="Haridas S."/>
            <person name="Kuo A."/>
            <person name="Salamov A."/>
            <person name="Ahrendt S.R."/>
            <person name="Lipzen A."/>
            <person name="Sullivan W."/>
            <person name="Andreopoulos W.B."/>
            <person name="Clum A."/>
            <person name="Lindquist E."/>
            <person name="Daum C."/>
            <person name="Ramamoorthy G.K."/>
            <person name="Gryganskyi A."/>
            <person name="Culley D."/>
            <person name="Magnuson J.K."/>
            <person name="James T.Y."/>
            <person name="O'Malley M.A."/>
            <person name="Stajich J.E."/>
            <person name="Spatafora J.W."/>
            <person name="Visel A."/>
            <person name="Grigoriev I.V."/>
        </authorList>
    </citation>
    <scope>NUCLEOTIDE SEQUENCE [LARGE SCALE GENOMIC DNA]</scope>
    <source>
        <strain evidence="6 7">NRRL 3301</strain>
    </source>
</reference>
<dbReference type="PANTHER" id="PTHR47174:SF3">
    <property type="entry name" value="BRIDGING INTEGRATOR 3"/>
    <property type="match status" value="1"/>
</dbReference>
<dbReference type="OrthoDB" id="446293at2759"/>
<dbReference type="PROSITE" id="PS51021">
    <property type="entry name" value="BAR"/>
    <property type="match status" value="1"/>
</dbReference>
<dbReference type="SUPFAM" id="SSF103657">
    <property type="entry name" value="BAR/IMD domain-like"/>
    <property type="match status" value="1"/>
</dbReference>
<comment type="caution">
    <text evidence="6">The sequence shown here is derived from an EMBL/GenBank/DDBJ whole genome shotgun (WGS) entry which is preliminary data.</text>
</comment>
<organism evidence="6 7">
    <name type="scientific">Hesseltinella vesiculosa</name>
    <dbReference type="NCBI Taxonomy" id="101127"/>
    <lineage>
        <taxon>Eukaryota</taxon>
        <taxon>Fungi</taxon>
        <taxon>Fungi incertae sedis</taxon>
        <taxon>Mucoromycota</taxon>
        <taxon>Mucoromycotina</taxon>
        <taxon>Mucoromycetes</taxon>
        <taxon>Mucorales</taxon>
        <taxon>Cunninghamellaceae</taxon>
        <taxon>Hesseltinella</taxon>
    </lineage>
</organism>
<gene>
    <name evidence="6" type="ORF">DM01DRAFT_1406345</name>
</gene>
<dbReference type="GO" id="GO:0015629">
    <property type="term" value="C:actin cytoskeleton"/>
    <property type="evidence" value="ECO:0007669"/>
    <property type="project" value="TreeGrafter"/>
</dbReference>
<dbReference type="Pfam" id="PF03114">
    <property type="entry name" value="BAR"/>
    <property type="match status" value="1"/>
</dbReference>
<dbReference type="STRING" id="101127.A0A1X2GNA8"/>
<proteinExistence type="predicted"/>
<comment type="subcellular location">
    <subcellularLocation>
        <location evidence="1">Cytoplasm</location>
        <location evidence="1">Cytoskeleton</location>
    </subcellularLocation>
</comment>
<evidence type="ECO:0000256" key="3">
    <source>
        <dbReference type="ARBA" id="ARBA00023212"/>
    </source>
</evidence>
<evidence type="ECO:0000256" key="2">
    <source>
        <dbReference type="ARBA" id="ARBA00022490"/>
    </source>
</evidence>
<dbReference type="Proteomes" id="UP000242146">
    <property type="component" value="Unassembled WGS sequence"/>
</dbReference>
<dbReference type="InterPro" id="IPR027267">
    <property type="entry name" value="AH/BAR_dom_sf"/>
</dbReference>
<dbReference type="AlphaFoldDB" id="A0A1X2GNA8"/>
<feature type="region of interest" description="Disordered" evidence="4">
    <location>
        <begin position="157"/>
        <end position="182"/>
    </location>
</feature>
<keyword evidence="3" id="KW-0206">Cytoskeleton</keyword>
<dbReference type="InterPro" id="IPR004148">
    <property type="entry name" value="BAR_dom"/>
</dbReference>
<evidence type="ECO:0000313" key="6">
    <source>
        <dbReference type="EMBL" id="ORX56893.1"/>
    </source>
</evidence>
<evidence type="ECO:0000256" key="1">
    <source>
        <dbReference type="ARBA" id="ARBA00004245"/>
    </source>
</evidence>
<feature type="compositionally biased region" description="Polar residues" evidence="4">
    <location>
        <begin position="157"/>
        <end position="168"/>
    </location>
</feature>
<dbReference type="Gene3D" id="1.20.1270.60">
    <property type="entry name" value="Arfaptin homology (AH) domain/BAR domain"/>
    <property type="match status" value="1"/>
</dbReference>
<keyword evidence="7" id="KW-1185">Reference proteome</keyword>
<dbReference type="GO" id="GO:0043332">
    <property type="term" value="C:mating projection tip"/>
    <property type="evidence" value="ECO:0007669"/>
    <property type="project" value="TreeGrafter"/>
</dbReference>
<dbReference type="GO" id="GO:0097320">
    <property type="term" value="P:plasma membrane tubulation"/>
    <property type="evidence" value="ECO:0007669"/>
    <property type="project" value="TreeGrafter"/>
</dbReference>
<dbReference type="SMART" id="SM00721">
    <property type="entry name" value="BAR"/>
    <property type="match status" value="1"/>
</dbReference>
<keyword evidence="2" id="KW-0963">Cytoplasm</keyword>
<dbReference type="GO" id="GO:1990528">
    <property type="term" value="C:Rvs161p-Rvs167p complex"/>
    <property type="evidence" value="ECO:0007669"/>
    <property type="project" value="TreeGrafter"/>
</dbReference>
<dbReference type="InterPro" id="IPR046982">
    <property type="entry name" value="BIN3/RVS161-like"/>
</dbReference>
<dbReference type="PANTHER" id="PTHR47174">
    <property type="entry name" value="BRIDGING INTEGRATOR 3"/>
    <property type="match status" value="1"/>
</dbReference>
<name>A0A1X2GNA8_9FUNG</name>
<dbReference type="GO" id="GO:0051666">
    <property type="term" value="P:actin cortical patch localization"/>
    <property type="evidence" value="ECO:0007669"/>
    <property type="project" value="InterPro"/>
</dbReference>
<evidence type="ECO:0000259" key="5">
    <source>
        <dbReference type="PROSITE" id="PS51021"/>
    </source>
</evidence>
<dbReference type="GO" id="GO:0008289">
    <property type="term" value="F:lipid binding"/>
    <property type="evidence" value="ECO:0007669"/>
    <property type="project" value="TreeGrafter"/>
</dbReference>
<feature type="domain" description="BAR" evidence="5">
    <location>
        <begin position="18"/>
        <end position="257"/>
    </location>
</feature>
<evidence type="ECO:0000313" key="7">
    <source>
        <dbReference type="Proteomes" id="UP000242146"/>
    </source>
</evidence>
<protein>
    <submittedName>
        <fullName evidence="6">BAR adaptor protein Hob3</fullName>
    </submittedName>
</protein>
<dbReference type="GO" id="GO:0031097">
    <property type="term" value="C:medial cortex"/>
    <property type="evidence" value="ECO:0007669"/>
    <property type="project" value="TreeGrafter"/>
</dbReference>
<dbReference type="EMBL" id="MCGT01000009">
    <property type="protein sequence ID" value="ORX56893.1"/>
    <property type="molecule type" value="Genomic_DNA"/>
</dbReference>
<dbReference type="GO" id="GO:0006897">
    <property type="term" value="P:endocytosis"/>
    <property type="evidence" value="ECO:0007669"/>
    <property type="project" value="InterPro"/>
</dbReference>
<sequence length="275" mass="31639">MSFLTGFKKNLNRAGQSIMQKTGMVDKTVDDDFSEEYERFKLLEQKMEKLTRHAKDYQNAMRGVGASQMMIMQTMEQFYETEDANFAIYKQTMQRLDAAYKTGVDEVYTETVMAPLAKYCSYFPQVNEAIKRRQKKLLDYDTQRAKVHKLVERSASGYDSSVSNSNGLRRSDLPSEPTGMDKLSQAEQMANVAREMYESVNTVLINDLPQIISLRVPYLDPTFEALVKSQLTYNQLAFDHLSSMQNVFPQDEQDQQARVEDILQQMRSLTICGNV</sequence>
<accession>A0A1X2GNA8</accession>
<evidence type="ECO:0000256" key="4">
    <source>
        <dbReference type="SAM" id="MobiDB-lite"/>
    </source>
</evidence>